<comment type="caution">
    <text evidence="6">The sequence shown here is derived from an EMBL/GenBank/DDBJ whole genome shotgun (WGS) entry which is preliminary data.</text>
</comment>
<organism evidence="6 7">
    <name type="scientific">Rhizobium viscosum</name>
    <name type="common">Arthrobacter viscosus</name>
    <dbReference type="NCBI Taxonomy" id="1673"/>
    <lineage>
        <taxon>Bacteria</taxon>
        <taxon>Pseudomonadati</taxon>
        <taxon>Pseudomonadota</taxon>
        <taxon>Alphaproteobacteria</taxon>
        <taxon>Hyphomicrobiales</taxon>
        <taxon>Rhizobiaceae</taxon>
        <taxon>Rhizobium/Agrobacterium group</taxon>
        <taxon>Rhizobium</taxon>
    </lineage>
</organism>
<proteinExistence type="inferred from homology"/>
<dbReference type="InterPro" id="IPR051054">
    <property type="entry name" value="SorC_transcr_regulators"/>
</dbReference>
<feature type="domain" description="Sugar-binding" evidence="5">
    <location>
        <begin position="59"/>
        <end position="309"/>
    </location>
</feature>
<accession>A0ABR9IXY6</accession>
<dbReference type="Proteomes" id="UP000620262">
    <property type="component" value="Unassembled WGS sequence"/>
</dbReference>
<dbReference type="GO" id="GO:0003677">
    <property type="term" value="F:DNA binding"/>
    <property type="evidence" value="ECO:0007669"/>
    <property type="project" value="UniProtKB-KW"/>
</dbReference>
<dbReference type="Gene3D" id="1.10.10.10">
    <property type="entry name" value="Winged helix-like DNA-binding domain superfamily/Winged helix DNA-binding domain"/>
    <property type="match status" value="1"/>
</dbReference>
<evidence type="ECO:0000259" key="5">
    <source>
        <dbReference type="Pfam" id="PF04198"/>
    </source>
</evidence>
<sequence length="312" mass="33982">MESHELKIRAAWLYHVEGLTQAQIAERMNLTRRRVNEFLAAALEEGIVRVSFASPLAAGMELESRLQERFGLEAAIVVPTPADPHLLHQVLGRGAAAYLDRLIQARRPRSIGVGWGATLRETVSHMTPASEPEIELRSMMGGLTRGSEINTFEIVHGFAQVLKAQCHYFAAPIYAESPQSREAIISQSVFERIFRQTCEVDISFLSVGNVTRQSLQVRYGLPAGTDVSDLIAVGAVGDLLGRYINADGRPVDHPLNAQVLAPDFADYRRIPCRIVASGGSHKHAILSATMHAGLATALVTDEESARVLLTGG</sequence>
<dbReference type="PANTHER" id="PTHR34294">
    <property type="entry name" value="TRANSCRIPTIONAL REGULATOR-RELATED"/>
    <property type="match status" value="1"/>
</dbReference>
<comment type="similarity">
    <text evidence="1">Belongs to the SorC transcriptional regulatory family.</text>
</comment>
<dbReference type="Gene3D" id="3.40.50.1360">
    <property type="match status" value="1"/>
</dbReference>
<reference evidence="6 7" key="1">
    <citation type="submission" date="2020-10" db="EMBL/GenBank/DDBJ databases">
        <title>Sequencing the genomes of 1000 actinobacteria strains.</title>
        <authorList>
            <person name="Klenk H.-P."/>
        </authorList>
    </citation>
    <scope>NUCLEOTIDE SEQUENCE [LARGE SCALE GENOMIC DNA]</scope>
    <source>
        <strain evidence="6 7">DSM 7307</strain>
    </source>
</reference>
<evidence type="ECO:0000313" key="6">
    <source>
        <dbReference type="EMBL" id="MBE1508076.1"/>
    </source>
</evidence>
<dbReference type="SUPFAM" id="SSF100950">
    <property type="entry name" value="NagB/RpiA/CoA transferase-like"/>
    <property type="match status" value="1"/>
</dbReference>
<evidence type="ECO:0000256" key="4">
    <source>
        <dbReference type="ARBA" id="ARBA00023163"/>
    </source>
</evidence>
<evidence type="ECO:0000256" key="2">
    <source>
        <dbReference type="ARBA" id="ARBA00023015"/>
    </source>
</evidence>
<name>A0ABR9IXY6_RHIVS</name>
<dbReference type="InterPro" id="IPR037171">
    <property type="entry name" value="NagB/RpiA_transferase-like"/>
</dbReference>
<evidence type="ECO:0000256" key="1">
    <source>
        <dbReference type="ARBA" id="ARBA00010466"/>
    </source>
</evidence>
<keyword evidence="2" id="KW-0805">Transcription regulation</keyword>
<dbReference type="InterPro" id="IPR007324">
    <property type="entry name" value="Sugar-bd_dom_put"/>
</dbReference>
<dbReference type="Pfam" id="PF04198">
    <property type="entry name" value="Sugar-bind"/>
    <property type="match status" value="1"/>
</dbReference>
<dbReference type="EMBL" id="JADBEC010000002">
    <property type="protein sequence ID" value="MBE1508076.1"/>
    <property type="molecule type" value="Genomic_DNA"/>
</dbReference>
<keyword evidence="3 6" id="KW-0238">DNA-binding</keyword>
<evidence type="ECO:0000313" key="7">
    <source>
        <dbReference type="Proteomes" id="UP000620262"/>
    </source>
</evidence>
<dbReference type="RefSeq" id="WP_192731737.1">
    <property type="nucleotide sequence ID" value="NZ_BAAAVL010000002.1"/>
</dbReference>
<keyword evidence="7" id="KW-1185">Reference proteome</keyword>
<protein>
    <submittedName>
        <fullName evidence="6">DNA-binding transcriptional regulator LsrR (DeoR family)</fullName>
    </submittedName>
</protein>
<gene>
    <name evidence="6" type="ORF">H4W29_005321</name>
</gene>
<keyword evidence="4" id="KW-0804">Transcription</keyword>
<dbReference type="InterPro" id="IPR036388">
    <property type="entry name" value="WH-like_DNA-bd_sf"/>
</dbReference>
<evidence type="ECO:0000256" key="3">
    <source>
        <dbReference type="ARBA" id="ARBA00023125"/>
    </source>
</evidence>
<dbReference type="PANTHER" id="PTHR34294:SF1">
    <property type="entry name" value="TRANSCRIPTIONAL REGULATOR LSRR"/>
    <property type="match status" value="1"/>
</dbReference>